<feature type="domain" description="MULE transposase" evidence="1">
    <location>
        <begin position="77"/>
        <end position="178"/>
    </location>
</feature>
<evidence type="ECO:0000313" key="2">
    <source>
        <dbReference type="EMBL" id="KAL3681145.1"/>
    </source>
</evidence>
<reference evidence="2 3" key="1">
    <citation type="submission" date="2024-09" db="EMBL/GenBank/DDBJ databases">
        <title>Chromosome-scale assembly of Riccia sorocarpa.</title>
        <authorList>
            <person name="Paukszto L."/>
        </authorList>
    </citation>
    <scope>NUCLEOTIDE SEQUENCE [LARGE SCALE GENOMIC DNA]</scope>
    <source>
        <strain evidence="2">LP-2024</strain>
        <tissue evidence="2">Aerial parts of the thallus</tissue>
    </source>
</reference>
<dbReference type="EMBL" id="JBJQOH010000007">
    <property type="protein sequence ID" value="KAL3681145.1"/>
    <property type="molecule type" value="Genomic_DNA"/>
</dbReference>
<protein>
    <recommendedName>
        <fullName evidence="1">MULE transposase domain-containing protein</fullName>
    </recommendedName>
</protein>
<gene>
    <name evidence="2" type="ORF">R1sor_024101</name>
</gene>
<organism evidence="2 3">
    <name type="scientific">Riccia sorocarpa</name>
    <dbReference type="NCBI Taxonomy" id="122646"/>
    <lineage>
        <taxon>Eukaryota</taxon>
        <taxon>Viridiplantae</taxon>
        <taxon>Streptophyta</taxon>
        <taxon>Embryophyta</taxon>
        <taxon>Marchantiophyta</taxon>
        <taxon>Marchantiopsida</taxon>
        <taxon>Marchantiidae</taxon>
        <taxon>Marchantiales</taxon>
        <taxon>Ricciaceae</taxon>
        <taxon>Riccia</taxon>
    </lineage>
</organism>
<evidence type="ECO:0000313" key="3">
    <source>
        <dbReference type="Proteomes" id="UP001633002"/>
    </source>
</evidence>
<dbReference type="PANTHER" id="PTHR33977">
    <property type="entry name" value="ZINC ION BINDING PROTEIN"/>
    <property type="match status" value="1"/>
</dbReference>
<dbReference type="Proteomes" id="UP001633002">
    <property type="component" value="Unassembled WGS sequence"/>
</dbReference>
<comment type="caution">
    <text evidence="2">The sequence shown here is derived from an EMBL/GenBank/DDBJ whole genome shotgun (WGS) entry which is preliminary data.</text>
</comment>
<sequence length="224" mass="25759">MALSLKDVLNIQQSLRRFDPSYASDDAVATQNWAVLNEEKVVMYEQPSKKLGTPFILAWQTEWMLEKLALLGHGSTVSMDATFATNKYGYQLYTVMCFDAFQNGVPCLWFLMERHEANDIARVLRKMKERIDTYRLQTLQLPESWRPSCFLTDDAKEENLALSEVFPGVPVNLCLWHVRRAWIKKLHSHVKDPFAKAAMNGDLGEIMYCLNEGKAVFLDEQTSI</sequence>
<evidence type="ECO:0000259" key="1">
    <source>
        <dbReference type="Pfam" id="PF10551"/>
    </source>
</evidence>
<dbReference type="InterPro" id="IPR018289">
    <property type="entry name" value="MULE_transposase_dom"/>
</dbReference>
<keyword evidence="3" id="KW-1185">Reference proteome</keyword>
<proteinExistence type="predicted"/>
<name>A0ABD3GSS9_9MARC</name>
<dbReference type="PANTHER" id="PTHR33977:SF1">
    <property type="entry name" value="ZINC ION BINDING PROTEIN"/>
    <property type="match status" value="1"/>
</dbReference>
<dbReference type="Pfam" id="PF10551">
    <property type="entry name" value="MULE"/>
    <property type="match status" value="1"/>
</dbReference>
<dbReference type="AlphaFoldDB" id="A0ABD3GSS9"/>
<accession>A0ABD3GSS9</accession>